<evidence type="ECO:0000256" key="1">
    <source>
        <dbReference type="SAM" id="SignalP"/>
    </source>
</evidence>
<feature type="signal peptide" evidence="1">
    <location>
        <begin position="1"/>
        <end position="29"/>
    </location>
</feature>
<gene>
    <name evidence="2" type="ORF">ACFQY0_10290</name>
</gene>
<accession>A0ABW2L905</accession>
<sequence length="787" mass="81214">MKPPKNTSLLRCLVPPALVLAVSITVAQAAPIEFLAAEGFGDGDLNGQQGWVASTGKFLSNQVDAAAGVVTSQNGEIAVFDSPLNLEVGESFRFSATFQFVDFTATGLTPPAAGEFWYMLRTGLKETNAATTVANGAPSGITRLQAFDGNVRLLNNAFGAGTAGGTGSALALDTPYTISYEITLGADAESTSFSISLSDGTATASGTIIGISPTLYDDLATGDGAYVFFQSDGAVQGGIDAIQLLSVDISGSTPPPSGTLIDFLAAEGFSNGDLNGQQGWTATTGKFLSNQVDAATGIVTSQNSEIAVYDTAYNLAVGETFSFSASFKFADFTVSGLTPPGFEEFWTMARTGLKETNAATMVDNSTPNGTAKFQAYENNVRLLDNGFTPATSGTGSPVALGTTYTITYSLTMGADAATTSIAVSLSDGVTTVPGTITGISDSLYTDLASGDGAHLFFQADVVVQGGIDAIQIDTIQIEGATPPPSEIVIDFLAAEGFSNGDLNGQQGWIASDAKFLSNQVNATTGLVVSQNSEIAVYDTAYNLAVGDTLHYSTSFSFANFNGGELTPPGAEEFWTLLRIGLKETNNATMVANGAPSGVTKFQAFENNVRLLDNAFTPATPGTGSALALATPYTINYSITLGADAASTSIAVSLNDGAATVSGTITGISDSLYSDLATGDGAYLFFQSDGVVQGGIEAIQVDVVRIEAPEVIPSDGIVINSVSYQEGVGFTINYTSGVGPVDVWFNDSGTLDIDDFFLLDEDQTGGTYTDNSTTPKAFYILTTAGEAP</sequence>
<comment type="caution">
    <text evidence="2">The sequence shown here is derived from an EMBL/GenBank/DDBJ whole genome shotgun (WGS) entry which is preliminary data.</text>
</comment>
<dbReference type="Proteomes" id="UP001596472">
    <property type="component" value="Unassembled WGS sequence"/>
</dbReference>
<dbReference type="EMBL" id="JBHTBS010000004">
    <property type="protein sequence ID" value="MFC7337566.1"/>
    <property type="molecule type" value="Genomic_DNA"/>
</dbReference>
<reference evidence="3" key="1">
    <citation type="journal article" date="2019" name="Int. J. Syst. Evol. Microbiol.">
        <title>The Global Catalogue of Microorganisms (GCM) 10K type strain sequencing project: providing services to taxonomists for standard genome sequencing and annotation.</title>
        <authorList>
            <consortium name="The Broad Institute Genomics Platform"/>
            <consortium name="The Broad Institute Genome Sequencing Center for Infectious Disease"/>
            <person name="Wu L."/>
            <person name="Ma J."/>
        </authorList>
    </citation>
    <scope>NUCLEOTIDE SEQUENCE [LARGE SCALE GENOMIC DNA]</scope>
    <source>
        <strain evidence="3">CGMCC 4.1467</strain>
    </source>
</reference>
<name>A0ABW2L905_9BACT</name>
<organism evidence="2 3">
    <name type="scientific">Haloferula chungangensis</name>
    <dbReference type="NCBI Taxonomy" id="1048331"/>
    <lineage>
        <taxon>Bacteria</taxon>
        <taxon>Pseudomonadati</taxon>
        <taxon>Verrucomicrobiota</taxon>
        <taxon>Verrucomicrobiia</taxon>
        <taxon>Verrucomicrobiales</taxon>
        <taxon>Verrucomicrobiaceae</taxon>
        <taxon>Haloferula</taxon>
    </lineage>
</organism>
<evidence type="ECO:0000313" key="2">
    <source>
        <dbReference type="EMBL" id="MFC7337566.1"/>
    </source>
</evidence>
<keyword evidence="1" id="KW-0732">Signal</keyword>
<evidence type="ECO:0000313" key="3">
    <source>
        <dbReference type="Proteomes" id="UP001596472"/>
    </source>
</evidence>
<feature type="chain" id="PRO_5047029680" evidence="1">
    <location>
        <begin position="30"/>
        <end position="787"/>
    </location>
</feature>
<protein>
    <submittedName>
        <fullName evidence="2">Uncharacterized protein</fullName>
    </submittedName>
</protein>
<proteinExistence type="predicted"/>
<keyword evidence="3" id="KW-1185">Reference proteome</keyword>
<dbReference type="RefSeq" id="WP_379711968.1">
    <property type="nucleotide sequence ID" value="NZ_JBHTBS010000004.1"/>
</dbReference>